<dbReference type="InterPro" id="IPR015943">
    <property type="entry name" value="WD40/YVTN_repeat-like_dom_sf"/>
</dbReference>
<name>A0A2G1BQY5_9FLAO</name>
<dbReference type="Pfam" id="PF14870">
    <property type="entry name" value="PSII_BNR"/>
    <property type="match status" value="2"/>
</dbReference>
<dbReference type="Gene3D" id="2.130.10.10">
    <property type="entry name" value="YVTN repeat-like/Quinoprotein amine dehydrogenase"/>
    <property type="match status" value="2"/>
</dbReference>
<dbReference type="EMBL" id="PDUU01000016">
    <property type="protein sequence ID" value="PHN96462.1"/>
    <property type="molecule type" value="Genomic_DNA"/>
</dbReference>
<feature type="domain" description="Photosynthesis system II assembly factor Ycf48/Hcf136-like" evidence="3">
    <location>
        <begin position="176"/>
        <end position="259"/>
    </location>
</feature>
<dbReference type="EMBL" id="JAUYVU010000003">
    <property type="protein sequence ID" value="MDP2540925.1"/>
    <property type="molecule type" value="Genomic_DNA"/>
</dbReference>
<evidence type="ECO:0000313" key="7">
    <source>
        <dbReference type="Proteomes" id="UP001242342"/>
    </source>
</evidence>
<accession>A0A2G1BQY5</accession>
<keyword evidence="1" id="KW-0602">Photosynthesis</keyword>
<evidence type="ECO:0000313" key="5">
    <source>
        <dbReference type="EMBL" id="PHN96462.1"/>
    </source>
</evidence>
<feature type="domain" description="Photosynthesis system II assembly factor Ycf48/Hcf136-like" evidence="3">
    <location>
        <begin position="90"/>
        <end position="161"/>
    </location>
</feature>
<proteinExistence type="predicted"/>
<organism evidence="5 6">
    <name type="scientific">Tenacibaculum discolor</name>
    <dbReference type="NCBI Taxonomy" id="361581"/>
    <lineage>
        <taxon>Bacteria</taxon>
        <taxon>Pseudomonadati</taxon>
        <taxon>Bacteroidota</taxon>
        <taxon>Flavobacteriia</taxon>
        <taxon>Flavobacteriales</taxon>
        <taxon>Flavobacteriaceae</taxon>
        <taxon>Tenacibaculum</taxon>
    </lineage>
</organism>
<dbReference type="RefSeq" id="WP_099216361.1">
    <property type="nucleotide sequence ID" value="NZ_JAUYVU010000003.1"/>
</dbReference>
<dbReference type="PROSITE" id="PS51257">
    <property type="entry name" value="PROKAR_LIPOPROTEIN"/>
    <property type="match status" value="1"/>
</dbReference>
<gene>
    <name evidence="5" type="ORF">CSC81_13975</name>
    <name evidence="4" type="ORF">Q8W23_05480</name>
</gene>
<keyword evidence="2" id="KW-0604">Photosystem II</keyword>
<reference evidence="5 6" key="1">
    <citation type="journal article" date="2016" name="Nat. Commun.">
        <title>Microbial interactions lead to rapid micro-scale successions on model marine particles.</title>
        <authorList>
            <person name="Datta M.S."/>
            <person name="Sliwerska E."/>
            <person name="Gore J."/>
            <person name="Polz M.F."/>
            <person name="Cordero O.X."/>
        </authorList>
    </citation>
    <scope>NUCLEOTIDE SEQUENCE [LARGE SCALE GENOMIC DNA]</scope>
    <source>
        <strain evidence="5 6">4G03</strain>
    </source>
</reference>
<dbReference type="AlphaFoldDB" id="A0A2G1BQY5"/>
<protein>
    <submittedName>
        <fullName evidence="4">YCF48-related protein</fullName>
    </submittedName>
</protein>
<evidence type="ECO:0000313" key="4">
    <source>
        <dbReference type="EMBL" id="MDP2540925.1"/>
    </source>
</evidence>
<keyword evidence="7" id="KW-1185">Reference proteome</keyword>
<dbReference type="PANTHER" id="PTHR47199">
    <property type="entry name" value="PHOTOSYSTEM II STABILITY/ASSEMBLY FACTOR HCF136, CHLOROPLASTIC"/>
    <property type="match status" value="1"/>
</dbReference>
<sequence length="386" mass="43988">MKIPQLPILLFTITLFYSCINNKSNKNDLTPKAYKVSKSFIPINKAPGIEYNTYNNITQNQYKFTNTSSNQEVSILHHLDETGFHFYQGLKFKNNNLGVIVGGTRLSARITQNGGKTWKEVSFSRFANSFLSVDFSGNNIFIVGANNYIYKSEDFGKNWSVFDTKYFFKDNQSRYQKFKYYKIRFLTEKIGFIVGEHERHSVILKTIDGGENWKIIKNNNLPKNEKGISDIAILSADELIITTLSGKCYKSIDGGINWQLLYSGENTVLSSVAFFNPKTGFIGGLNSILLYTNDSGKTWKKTHMPYGEISDIAIHKNNAFITTSFYTSGEAISFVFKIDSKGTNTQPFLTKKDDSVFFEADSYAIQVLNKHIYILDRNNLYQTIIN</sequence>
<dbReference type="SUPFAM" id="SSF110296">
    <property type="entry name" value="Oligoxyloglucan reducing end-specific cellobiohydrolase"/>
    <property type="match status" value="1"/>
</dbReference>
<evidence type="ECO:0000256" key="2">
    <source>
        <dbReference type="ARBA" id="ARBA00023276"/>
    </source>
</evidence>
<evidence type="ECO:0000313" key="6">
    <source>
        <dbReference type="Proteomes" id="UP000222163"/>
    </source>
</evidence>
<dbReference type="Proteomes" id="UP001242342">
    <property type="component" value="Unassembled WGS sequence"/>
</dbReference>
<evidence type="ECO:0000259" key="3">
    <source>
        <dbReference type="Pfam" id="PF14870"/>
    </source>
</evidence>
<dbReference type="Proteomes" id="UP000222163">
    <property type="component" value="Unassembled WGS sequence"/>
</dbReference>
<reference evidence="4 7" key="3">
    <citation type="submission" date="2023-07" db="EMBL/GenBank/DDBJ databases">
        <title>Genome content predicts the carbon catabolic preferences of heterotrophic bacteria.</title>
        <authorList>
            <person name="Gralka M."/>
        </authorList>
    </citation>
    <scope>NUCLEOTIDE SEQUENCE [LARGE SCALE GENOMIC DNA]</scope>
    <source>
        <strain evidence="4 7">4G03</strain>
    </source>
</reference>
<dbReference type="PANTHER" id="PTHR47199:SF2">
    <property type="entry name" value="PHOTOSYSTEM II STABILITY_ASSEMBLY FACTOR HCF136, CHLOROPLASTIC"/>
    <property type="match status" value="1"/>
</dbReference>
<comment type="caution">
    <text evidence="5">The sequence shown here is derived from an EMBL/GenBank/DDBJ whole genome shotgun (WGS) entry which is preliminary data.</text>
</comment>
<dbReference type="GO" id="GO:0015979">
    <property type="term" value="P:photosynthesis"/>
    <property type="evidence" value="ECO:0007669"/>
    <property type="project" value="UniProtKB-KW"/>
</dbReference>
<evidence type="ECO:0000256" key="1">
    <source>
        <dbReference type="ARBA" id="ARBA00022531"/>
    </source>
</evidence>
<dbReference type="GO" id="GO:0009523">
    <property type="term" value="C:photosystem II"/>
    <property type="evidence" value="ECO:0007669"/>
    <property type="project" value="UniProtKB-KW"/>
</dbReference>
<reference evidence="5" key="2">
    <citation type="submission" date="2017-10" db="EMBL/GenBank/DDBJ databases">
        <authorList>
            <person name="Enke T.N."/>
            <person name="Cordero O.X."/>
        </authorList>
    </citation>
    <scope>NUCLEOTIDE SEQUENCE</scope>
    <source>
        <strain evidence="5">4G03</strain>
    </source>
</reference>
<dbReference type="InterPro" id="IPR028203">
    <property type="entry name" value="PSII_CF48-like_dom"/>
</dbReference>